<keyword evidence="8 9" id="KW-0472">Membrane</keyword>
<evidence type="ECO:0000256" key="4">
    <source>
        <dbReference type="ARBA" id="ARBA00022692"/>
    </source>
</evidence>
<evidence type="ECO:0000256" key="1">
    <source>
        <dbReference type="ARBA" id="ARBA00004225"/>
    </source>
</evidence>
<dbReference type="SMART" id="SM00591">
    <property type="entry name" value="RWD"/>
    <property type="match status" value="1"/>
</dbReference>
<keyword evidence="6" id="KW-1133">Transmembrane helix</keyword>
<sequence>MSDDAERRADEISALIVIYDDACEVVSDSRARVTLKDDVDDSKCVVELRLGENYPSSAALEVCSTSTETLTREDEAKLLSRARACAEACAGAESAYDVLTETESVFREVSANARREARREAVKAARAKEAVEEEYHAVVKIDHMNDSVGYLKLLRKFCESSGVGARVLHAEPPEGAGKRVEGVFVALSGSNDGIKTFISRLRTEFVDVDAKGVKCRERKATTLCHRANSTVKVGERAVESFSGFETLEPYATENDLEQKLALLNLLHVAVSARIAIVARHVNRPLARAFKPSHRQPRASLVLARTVRLLRVIHRRGHLRAQLYLYIVRTAHAVEAVAARETTARRALHRAHGAWMGGMTTRTTTSVNSSGASRAYVAHSASEGTATMRFAKDVFAGTCGGITVTLLGHPFDTVKVLLQTQSSKNPVYSGAVDAASKVIKQEGFKGLYRGVTSPLAGQMFFRATLFFSYARAKEFVGVSPDDPLSYAKAGAMAWMAGTFFESPIDLYKSQWQCQLIKAKADPKYVSPYNSVVDVVKESIKHNGIRGPYQAFGATLTRNLPAGAVYFGVFENVKNQFAAMNADGKATNAQIVLSGGIGGFFYWSLFYPIDVVKSALMTDAVNPAQRKFSGFFDAAGKLYASGGVRAFYRGLVPCLLRASPANAGMLFTVDYVRRLID</sequence>
<evidence type="ECO:0000259" key="10">
    <source>
        <dbReference type="PROSITE" id="PS50908"/>
    </source>
</evidence>
<dbReference type="CDD" id="cd24164">
    <property type="entry name" value="RWDD3_C"/>
    <property type="match status" value="1"/>
</dbReference>
<dbReference type="EMBL" id="KZ155826">
    <property type="protein sequence ID" value="OUS43854.1"/>
    <property type="molecule type" value="Genomic_DNA"/>
</dbReference>
<feature type="repeat" description="Solcar" evidence="9">
    <location>
        <begin position="387"/>
        <end position="474"/>
    </location>
</feature>
<evidence type="ECO:0000256" key="6">
    <source>
        <dbReference type="ARBA" id="ARBA00022989"/>
    </source>
</evidence>
<dbReference type="InterPro" id="IPR023395">
    <property type="entry name" value="MCP_dom_sf"/>
</dbReference>
<gene>
    <name evidence="11" type="ORF">BE221DRAFT_214142</name>
</gene>
<proteinExistence type="inferred from homology"/>
<reference evidence="11" key="1">
    <citation type="submission" date="2017-04" db="EMBL/GenBank/DDBJ databases">
        <title>Population genomics of picophytoplankton unveils novel chromosome hypervariability.</title>
        <authorList>
            <consortium name="DOE Joint Genome Institute"/>
            <person name="Blanc-Mathieu R."/>
            <person name="Krasovec M."/>
            <person name="Hebrard M."/>
            <person name="Yau S."/>
            <person name="Desgranges E."/>
            <person name="Martin J."/>
            <person name="Schackwitz W."/>
            <person name="Kuo A."/>
            <person name="Salin G."/>
            <person name="Donnadieu C."/>
            <person name="Desdevises Y."/>
            <person name="Sanchez-Ferandin S."/>
            <person name="Moreau H."/>
            <person name="Rivals E."/>
            <person name="Grigoriev I.V."/>
            <person name="Grimsley N."/>
            <person name="Eyre-Walker A."/>
            <person name="Piganeau G."/>
        </authorList>
    </citation>
    <scope>NUCLEOTIDE SEQUENCE [LARGE SCALE GENOMIC DNA]</scope>
    <source>
        <strain evidence="11">RCC 1115</strain>
    </source>
</reference>
<dbReference type="AlphaFoldDB" id="A0A1Y5I6K6"/>
<evidence type="ECO:0000256" key="7">
    <source>
        <dbReference type="ARBA" id="ARBA00023128"/>
    </source>
</evidence>
<dbReference type="InterPro" id="IPR016135">
    <property type="entry name" value="UBQ-conjugating_enzyme/RWD"/>
</dbReference>
<accession>A0A1Y5I6K6</accession>
<keyword evidence="7" id="KW-0496">Mitochondrion</keyword>
<feature type="repeat" description="Solcar" evidence="9">
    <location>
        <begin position="480"/>
        <end position="574"/>
    </location>
</feature>
<dbReference type="GO" id="GO:0022857">
    <property type="term" value="F:transmembrane transporter activity"/>
    <property type="evidence" value="ECO:0007669"/>
    <property type="project" value="TreeGrafter"/>
</dbReference>
<dbReference type="InterPro" id="IPR018108">
    <property type="entry name" value="MCP_transmembrane"/>
</dbReference>
<protein>
    <submittedName>
        <fullName evidence="11">Mitochondrial carrier domain-containing protein</fullName>
    </submittedName>
</protein>
<dbReference type="Gene3D" id="3.10.110.10">
    <property type="entry name" value="Ubiquitin Conjugating Enzyme"/>
    <property type="match status" value="1"/>
</dbReference>
<dbReference type="PROSITE" id="PS50908">
    <property type="entry name" value="RWD"/>
    <property type="match status" value="1"/>
</dbReference>
<dbReference type="GO" id="GO:0031966">
    <property type="term" value="C:mitochondrial membrane"/>
    <property type="evidence" value="ECO:0007669"/>
    <property type="project" value="UniProtKB-SubCell"/>
</dbReference>
<evidence type="ECO:0000313" key="11">
    <source>
        <dbReference type="EMBL" id="OUS43854.1"/>
    </source>
</evidence>
<dbReference type="SUPFAM" id="SSF103506">
    <property type="entry name" value="Mitochondrial carrier"/>
    <property type="match status" value="1"/>
</dbReference>
<feature type="repeat" description="Solcar" evidence="9">
    <location>
        <begin position="584"/>
        <end position="673"/>
    </location>
</feature>
<dbReference type="PROSITE" id="PS50920">
    <property type="entry name" value="SOLCAR"/>
    <property type="match status" value="3"/>
</dbReference>
<name>A0A1Y5I6K6_OSTTA</name>
<dbReference type="SUPFAM" id="SSF54495">
    <property type="entry name" value="UBC-like"/>
    <property type="match status" value="1"/>
</dbReference>
<dbReference type="InterPro" id="IPR050567">
    <property type="entry name" value="Mitochondrial_Carrier"/>
</dbReference>
<dbReference type="Proteomes" id="UP000195557">
    <property type="component" value="Unassembled WGS sequence"/>
</dbReference>
<evidence type="ECO:0000256" key="5">
    <source>
        <dbReference type="ARBA" id="ARBA00022737"/>
    </source>
</evidence>
<keyword evidence="4 9" id="KW-0812">Transmembrane</keyword>
<evidence type="ECO:0000256" key="3">
    <source>
        <dbReference type="ARBA" id="ARBA00022448"/>
    </source>
</evidence>
<keyword evidence="5" id="KW-0677">Repeat</keyword>
<dbReference type="PANTHER" id="PTHR45624:SF24">
    <property type="entry name" value="MITOCHONDRIAL SUBSTRATE CARRIER FAMILY PROTEIN G"/>
    <property type="match status" value="1"/>
</dbReference>
<evidence type="ECO:0000256" key="2">
    <source>
        <dbReference type="ARBA" id="ARBA00006375"/>
    </source>
</evidence>
<dbReference type="Gene3D" id="1.50.40.10">
    <property type="entry name" value="Mitochondrial carrier domain"/>
    <property type="match status" value="1"/>
</dbReference>
<keyword evidence="3" id="KW-0813">Transport</keyword>
<dbReference type="eggNOG" id="KOG0762">
    <property type="taxonomic scope" value="Eukaryota"/>
</dbReference>
<dbReference type="InterPro" id="IPR006575">
    <property type="entry name" value="RWD_dom"/>
</dbReference>
<evidence type="ECO:0000256" key="9">
    <source>
        <dbReference type="PROSITE-ProRule" id="PRU00282"/>
    </source>
</evidence>
<organism evidence="11">
    <name type="scientific">Ostreococcus tauri</name>
    <name type="common">Marine green alga</name>
    <dbReference type="NCBI Taxonomy" id="70448"/>
    <lineage>
        <taxon>Eukaryota</taxon>
        <taxon>Viridiplantae</taxon>
        <taxon>Chlorophyta</taxon>
        <taxon>Mamiellophyceae</taxon>
        <taxon>Mamiellales</taxon>
        <taxon>Bathycoccaceae</taxon>
        <taxon>Ostreococcus</taxon>
    </lineage>
</organism>
<dbReference type="Pfam" id="PF05773">
    <property type="entry name" value="RWD"/>
    <property type="match status" value="1"/>
</dbReference>
<feature type="domain" description="RWD" evidence="10">
    <location>
        <begin position="10"/>
        <end position="109"/>
    </location>
</feature>
<evidence type="ECO:0000256" key="8">
    <source>
        <dbReference type="ARBA" id="ARBA00023136"/>
    </source>
</evidence>
<comment type="subcellular location">
    <subcellularLocation>
        <location evidence="1">Mitochondrion membrane</location>
        <topology evidence="1">Multi-pass membrane protein</topology>
    </subcellularLocation>
</comment>
<dbReference type="Pfam" id="PF00153">
    <property type="entry name" value="Mito_carr"/>
    <property type="match status" value="3"/>
</dbReference>
<comment type="similarity">
    <text evidence="2">Belongs to the mitochondrial carrier (TC 2.A.29) family.</text>
</comment>
<dbReference type="PANTHER" id="PTHR45624">
    <property type="entry name" value="MITOCHONDRIAL BASIC AMINO ACIDS TRANSPORTER-RELATED"/>
    <property type="match status" value="1"/>
</dbReference>